<dbReference type="Gene3D" id="3.60.130.30">
    <property type="match status" value="1"/>
</dbReference>
<reference evidence="2" key="1">
    <citation type="submission" date="2023-03" db="EMBL/GenBank/DDBJ databases">
        <title>Massive genome expansion in bonnet fungi (Mycena s.s.) driven by repeated elements and novel gene families across ecological guilds.</title>
        <authorList>
            <consortium name="Lawrence Berkeley National Laboratory"/>
            <person name="Harder C.B."/>
            <person name="Miyauchi S."/>
            <person name="Viragh M."/>
            <person name="Kuo A."/>
            <person name="Thoen E."/>
            <person name="Andreopoulos B."/>
            <person name="Lu D."/>
            <person name="Skrede I."/>
            <person name="Drula E."/>
            <person name="Henrissat B."/>
            <person name="Morin E."/>
            <person name="Kohler A."/>
            <person name="Barry K."/>
            <person name="LaButti K."/>
            <person name="Morin E."/>
            <person name="Salamov A."/>
            <person name="Lipzen A."/>
            <person name="Mereny Z."/>
            <person name="Hegedus B."/>
            <person name="Baldrian P."/>
            <person name="Stursova M."/>
            <person name="Weitz H."/>
            <person name="Taylor A."/>
            <person name="Grigoriev I.V."/>
            <person name="Nagy L.G."/>
            <person name="Martin F."/>
            <person name="Kauserud H."/>
        </authorList>
    </citation>
    <scope>NUCLEOTIDE SEQUENCE</scope>
    <source>
        <strain evidence="2">CBHHK182m</strain>
    </source>
</reference>
<dbReference type="AlphaFoldDB" id="A0AAD7N968"/>
<evidence type="ECO:0000256" key="1">
    <source>
        <dbReference type="SAM" id="MobiDB-lite"/>
    </source>
</evidence>
<feature type="compositionally biased region" description="Basic residues" evidence="1">
    <location>
        <begin position="377"/>
        <end position="386"/>
    </location>
</feature>
<keyword evidence="3" id="KW-1185">Reference proteome</keyword>
<dbReference type="EMBL" id="JARKIB010000063">
    <property type="protein sequence ID" value="KAJ7751085.1"/>
    <property type="molecule type" value="Genomic_DNA"/>
</dbReference>
<evidence type="ECO:0000313" key="2">
    <source>
        <dbReference type="EMBL" id="KAJ7751085.1"/>
    </source>
</evidence>
<name>A0AAD7N968_9AGAR</name>
<dbReference type="Proteomes" id="UP001215598">
    <property type="component" value="Unassembled WGS sequence"/>
</dbReference>
<evidence type="ECO:0000313" key="3">
    <source>
        <dbReference type="Proteomes" id="UP001215598"/>
    </source>
</evidence>
<feature type="region of interest" description="Disordered" evidence="1">
    <location>
        <begin position="96"/>
        <end position="131"/>
    </location>
</feature>
<gene>
    <name evidence="2" type="ORF">B0H16DRAFT_839413</name>
</gene>
<comment type="caution">
    <text evidence="2">The sequence shown here is derived from an EMBL/GenBank/DDBJ whole genome shotgun (WGS) entry which is preliminary data.</text>
</comment>
<organism evidence="2 3">
    <name type="scientific">Mycena metata</name>
    <dbReference type="NCBI Taxonomy" id="1033252"/>
    <lineage>
        <taxon>Eukaryota</taxon>
        <taxon>Fungi</taxon>
        <taxon>Dikarya</taxon>
        <taxon>Basidiomycota</taxon>
        <taxon>Agaricomycotina</taxon>
        <taxon>Agaricomycetes</taxon>
        <taxon>Agaricomycetidae</taxon>
        <taxon>Agaricales</taxon>
        <taxon>Marasmiineae</taxon>
        <taxon>Mycenaceae</taxon>
        <taxon>Mycena</taxon>
    </lineage>
</organism>
<proteinExistence type="predicted"/>
<protein>
    <submittedName>
        <fullName evidence="2">Uncharacterized protein</fullName>
    </submittedName>
</protein>
<sequence>MEELKNQPARCQSCIIVDSECRILVAYFGVRSALNTNRHMPKKSRAEDFFDRAKPISKLYENATRDDMGPAAIYDGLPESMCTQQYQMTQHMAAWNQPPFSPRDVRHVDSPEDDGAEDDKPDPRLVRLPHHPKSVLPYPKPILEGRPYKTSPHDWKPPKEVGFIWERSGAYHHCHAWKQQGTKVNDVIGPSADMTGSSEHVSAVKEFFVWTTEATIFVAEIFKELFPAEYETYAKDFAHGAWIREDPGPFLCHVTVYKLQVFLHRDGLDGGPTVTFPTGYFKGGAMIFTDVRAKYSAGHICFAMAHHLYHAVEKWEAIPCPPEVAQRRITPGRISTVHFMHLKTLQTLEDKSKDWLIQTNGGVNSVIPQPLNPNKAAAKKVGRVRKKEREAEQQARKKARTK</sequence>
<accession>A0AAD7N968</accession>
<feature type="region of interest" description="Disordered" evidence="1">
    <location>
        <begin position="369"/>
        <end position="402"/>
    </location>
</feature>
<feature type="compositionally biased region" description="Acidic residues" evidence="1">
    <location>
        <begin position="111"/>
        <end position="120"/>
    </location>
</feature>